<reference evidence="5" key="1">
    <citation type="submission" date="2023-06" db="EMBL/GenBank/DDBJ databases">
        <authorList>
            <person name="Delattre M."/>
        </authorList>
    </citation>
    <scope>NUCLEOTIDE SEQUENCE</scope>
    <source>
        <strain evidence="5">AF72</strain>
    </source>
</reference>
<evidence type="ECO:0000256" key="3">
    <source>
        <dbReference type="SAM" id="Coils"/>
    </source>
</evidence>
<dbReference type="EMBL" id="CATQJA010002700">
    <property type="protein sequence ID" value="CAJ0584740.1"/>
    <property type="molecule type" value="Genomic_DNA"/>
</dbReference>
<dbReference type="GO" id="GO:0034501">
    <property type="term" value="P:protein localization to kinetochore"/>
    <property type="evidence" value="ECO:0007669"/>
    <property type="project" value="UniProtKB-UniRule"/>
</dbReference>
<gene>
    <name evidence="5" type="ORF">MSPICULIGERA_LOCUS22783</name>
</gene>
<dbReference type="PANTHER" id="PTHR10257:SF3">
    <property type="entry name" value="SERINE_THREONINE-PROTEIN PHOSPHATASE 2A 56 KDA REGULATORY SUBUNIT GAMMA ISOFORM"/>
    <property type="match status" value="1"/>
</dbReference>
<keyword evidence="2" id="KW-0158">Chromosome</keyword>
<organism evidence="5 6">
    <name type="scientific">Mesorhabditis spiculigera</name>
    <dbReference type="NCBI Taxonomy" id="96644"/>
    <lineage>
        <taxon>Eukaryota</taxon>
        <taxon>Metazoa</taxon>
        <taxon>Ecdysozoa</taxon>
        <taxon>Nematoda</taxon>
        <taxon>Chromadorea</taxon>
        <taxon>Rhabditida</taxon>
        <taxon>Rhabditina</taxon>
        <taxon>Rhabditomorpha</taxon>
        <taxon>Rhabditoidea</taxon>
        <taxon>Rhabditidae</taxon>
        <taxon>Mesorhabditinae</taxon>
        <taxon>Mesorhabditis</taxon>
    </lineage>
</organism>
<dbReference type="Proteomes" id="UP001177023">
    <property type="component" value="Unassembled WGS sequence"/>
</dbReference>
<feature type="compositionally biased region" description="Basic and acidic residues" evidence="4">
    <location>
        <begin position="500"/>
        <end position="514"/>
    </location>
</feature>
<name>A0AA36DE27_9BILA</name>
<evidence type="ECO:0000256" key="2">
    <source>
        <dbReference type="RuleBase" id="RU369076"/>
    </source>
</evidence>
<evidence type="ECO:0000256" key="4">
    <source>
        <dbReference type="SAM" id="MobiDB-lite"/>
    </source>
</evidence>
<feature type="compositionally biased region" description="Polar residues" evidence="4">
    <location>
        <begin position="485"/>
        <end position="499"/>
    </location>
</feature>
<comment type="similarity">
    <text evidence="2">Belongs to the ZWILCH family.</text>
</comment>
<dbReference type="InterPro" id="IPR002554">
    <property type="entry name" value="PP2A_B56"/>
</dbReference>
<keyword evidence="2" id="KW-0137">Centromere</keyword>
<feature type="compositionally biased region" description="Basic and acidic residues" evidence="4">
    <location>
        <begin position="7"/>
        <end position="36"/>
    </location>
</feature>
<protein>
    <recommendedName>
        <fullName evidence="2">Protein zwilch</fullName>
    </recommendedName>
</protein>
<dbReference type="InterPro" id="IPR016024">
    <property type="entry name" value="ARM-type_fold"/>
</dbReference>
<accession>A0AA36DE27</accession>
<dbReference type="FunFam" id="1.25.10.10:FF:000353">
    <property type="entry name" value="Serine/threonine-protein phosphatase 2A 56 kDa regulatory subunit"/>
    <property type="match status" value="1"/>
</dbReference>
<dbReference type="Gene3D" id="1.20.58.730">
    <property type="match status" value="1"/>
</dbReference>
<comment type="caution">
    <text evidence="5">The sequence shown here is derived from an EMBL/GenBank/DDBJ whole genome shotgun (WGS) entry which is preliminary data.</text>
</comment>
<feature type="coiled-coil region" evidence="3">
    <location>
        <begin position="1279"/>
        <end position="1306"/>
    </location>
</feature>
<comment type="subunit">
    <text evidence="2">Component of the RZZ complex.</text>
</comment>
<dbReference type="Pfam" id="PF01603">
    <property type="entry name" value="B56"/>
    <property type="match status" value="1"/>
</dbReference>
<keyword evidence="2" id="KW-0132">Cell division</keyword>
<keyword evidence="2" id="KW-0131">Cell cycle</keyword>
<dbReference type="GO" id="GO:0000159">
    <property type="term" value="C:protein phosphatase type 2A complex"/>
    <property type="evidence" value="ECO:0007669"/>
    <property type="project" value="InterPro"/>
</dbReference>
<keyword evidence="2" id="KW-0995">Kinetochore</keyword>
<evidence type="ECO:0000313" key="6">
    <source>
        <dbReference type="Proteomes" id="UP001177023"/>
    </source>
</evidence>
<comment type="function">
    <text evidence="2">Essential component of the mitotic checkpoint, which prevents cells from prematurely exiting mitosis. Required for the assembly of the dynein-dynactin and MAD1-MAD2 complexes onto kinetochores. Its function related to the spindle assembly machinery is proposed to depend on its association in the mitotic RZZ complex.</text>
</comment>
<dbReference type="PANTHER" id="PTHR10257">
    <property type="entry name" value="SERINE/THREONINE PROTEIN PHOSPHATASE 2A PP2A REGULATORY SUBUNIT B"/>
    <property type="match status" value="1"/>
</dbReference>
<feature type="non-terminal residue" evidence="5">
    <location>
        <position position="1"/>
    </location>
</feature>
<sequence length="1362" mass="155166">MLKSSKKKEGKEKPEQGTSAEGDKGKKGDDGKDGSKRPVIPSIRTEDCSSSSGADAGPPVTALKRTSYGGGPTLPRRDRRQSSSLFAISQNREIQSLPDINTAAPADAEPLFIQKLRQCSVVFDFTDPLSDIKFKEVKRGALNELIGYITTKRQVITESIYPEAVNMFFVNIFRSLPPPTNPSGAEYDPDEDEPNLEAAWPHLQLVYEFFLRFLESPDFVPAFGKKYIDQKFLVKLLAIMDSEDPRERDFLKTTLHRIYGKFLNHRAFIRKTINNIFYSFIYETERHNGIAELLEILGSIINGFAVPLKEEHKLFLLRVLLPLHKTKAMNVYHPQLAYCVVQFLEKDPALTEPVVHGLLRFWPKVRSPKEILFLTEVEEILEIIDPDQFKKVMRPLFTRTIHGLIYNALKSLMEGNQRLFDECTKNYAKLRAQEREARVRTDEKWQLIEKAARGNPVWQEVTDTFPDELRAQFEQLALDEEPEQRSQPVDPSVDLSQETSAEKDSSFYQKKSEVPPDVLTERALDEHQRHDPYLRPVDNEEVANFEMITKVLFREKRHDPEDCVLLLDKYRVRLLETKTVPIYEDSPAYVAANPAILVVDFPRAKLDDSCSSARRTSQDSDSSDDDENGPLHFSFLTLDKLEKQCEGQTSKLAALLARNYSPCVRSFDAVPVPTQQAATLRQLLINKAADFFEQSLSRLPIVIVVDGRDMLAATYFGVQRLPGDRISTSNTRFLGPASKDVEALLDDTKARYKGRRTKAKHVVTYELLPEWHRKRVVRTAAISITFSWDGDEVRCLGKVPADAMGTMSITPGWKDNRVCLFGISNELEQLLNICDTLRANDITQMKWPKEDASNDEMVIAADVQKVVEDCREFARRNGSDQGHMRFLDMTEQLWGVYRRCESSQQLARAIRLLFDSLAAGMANTIVHQENKTTLARLIRDACRNELMLPRLEGLIPIQILAEIGAEKLSREIQEICKRNDLVREEETIIQHLTAGFKQTAPIEERAPGLKNLLLAVQTMQLMKQYMNPSGQFKMYEHGQRVLEFFAKTPTDQLDAATFSSQHCFVDFASNVFEVYMPSTWSAEHWYWCGGDREIHTITHYTRHSRLEHLQMLCFNEKLDEQEDQPMEEEVKQEVLSPVKKRLRAESSSAKRQDASDAKYSCTLTTISTTMDLHAERNNTFAQEYFGFSPAGLTDSVHNIVIERWGQLVDGVLNDPALPAEMKNSDTRSALATLLNKNNVFKQALDCFDERLRKYIMRIPDEVTLPEHLDNLELPEGYSLKAVEREIAALEQELIEKRITVAKQRAEERDINDSAQILAAMYARIAGDDDETASYLSTTLGNLTISKSNLEDPTDGEMADEAD</sequence>
<dbReference type="SUPFAM" id="SSF48371">
    <property type="entry name" value="ARM repeat"/>
    <property type="match status" value="1"/>
</dbReference>
<feature type="region of interest" description="Disordered" evidence="4">
    <location>
        <begin position="1"/>
        <end position="82"/>
    </location>
</feature>
<dbReference type="GO" id="GO:0005634">
    <property type="term" value="C:nucleus"/>
    <property type="evidence" value="ECO:0007669"/>
    <property type="project" value="TreeGrafter"/>
</dbReference>
<dbReference type="GO" id="GO:1990423">
    <property type="term" value="C:RZZ complex"/>
    <property type="evidence" value="ECO:0007669"/>
    <property type="project" value="UniProtKB-UniRule"/>
</dbReference>
<dbReference type="Gene3D" id="1.25.10.10">
    <property type="entry name" value="Leucine-rich Repeat Variant"/>
    <property type="match status" value="2"/>
</dbReference>
<proteinExistence type="inferred from homology"/>
<dbReference type="Gene3D" id="1.10.287.1880">
    <property type="match status" value="1"/>
</dbReference>
<dbReference type="GO" id="GO:0072542">
    <property type="term" value="F:protein phosphatase activator activity"/>
    <property type="evidence" value="ECO:0007669"/>
    <property type="project" value="TreeGrafter"/>
</dbReference>
<dbReference type="Pfam" id="PF09817">
    <property type="entry name" value="Zwilch"/>
    <property type="match status" value="1"/>
</dbReference>
<dbReference type="GO" id="GO:0005829">
    <property type="term" value="C:cytosol"/>
    <property type="evidence" value="ECO:0007669"/>
    <property type="project" value="TreeGrafter"/>
</dbReference>
<comment type="subcellular location">
    <subcellularLocation>
        <location evidence="2">Chromosome</location>
        <location evidence="2">Centromere</location>
        <location evidence="2">Kinetochore</location>
    </subcellularLocation>
</comment>
<dbReference type="InterPro" id="IPR011989">
    <property type="entry name" value="ARM-like"/>
</dbReference>
<comment type="similarity">
    <text evidence="1">Belongs to the phosphatase 2A regulatory subunit B56 family.</text>
</comment>
<feature type="region of interest" description="Disordered" evidence="4">
    <location>
        <begin position="478"/>
        <end position="514"/>
    </location>
</feature>
<keyword evidence="2" id="KW-0498">Mitosis</keyword>
<keyword evidence="3" id="KW-0175">Coiled coil</keyword>
<dbReference type="GO" id="GO:0007094">
    <property type="term" value="P:mitotic spindle assembly checkpoint signaling"/>
    <property type="evidence" value="ECO:0007669"/>
    <property type="project" value="UniProtKB-UniRule"/>
</dbReference>
<evidence type="ECO:0000313" key="5">
    <source>
        <dbReference type="EMBL" id="CAJ0584740.1"/>
    </source>
</evidence>
<evidence type="ECO:0000256" key="1">
    <source>
        <dbReference type="ARBA" id="ARBA00009745"/>
    </source>
</evidence>
<keyword evidence="6" id="KW-1185">Reference proteome</keyword>
<dbReference type="GO" id="GO:0051301">
    <property type="term" value="P:cell division"/>
    <property type="evidence" value="ECO:0007669"/>
    <property type="project" value="UniProtKB-UniRule"/>
</dbReference>
<dbReference type="InterPro" id="IPR018630">
    <property type="entry name" value="Zwilch"/>
</dbReference>